<dbReference type="InterPro" id="IPR029063">
    <property type="entry name" value="SAM-dependent_MTases_sf"/>
</dbReference>
<organism evidence="1 2">
    <name type="scientific">Thermoplasma volcanium (strain ATCC 51530 / DSM 4299 / JCM 9571 / NBRC 15438 / GSS1)</name>
    <dbReference type="NCBI Taxonomy" id="273116"/>
    <lineage>
        <taxon>Archaea</taxon>
        <taxon>Methanobacteriati</taxon>
        <taxon>Thermoplasmatota</taxon>
        <taxon>Thermoplasmata</taxon>
        <taxon>Thermoplasmatales</taxon>
        <taxon>Thermoplasmataceae</taxon>
        <taxon>Thermoplasma</taxon>
    </lineage>
</organism>
<evidence type="ECO:0000313" key="2">
    <source>
        <dbReference type="Proteomes" id="UP000001017"/>
    </source>
</evidence>
<dbReference type="KEGG" id="tvo:TVG0282227"/>
<reference evidence="1 2" key="1">
    <citation type="journal article" date="1999" name="Proc. Jpn. Acad.">
        <title>Determination of the complete genomic DNA sequence of Thermoplasma volvanium GSS1.</title>
        <authorList>
            <person name="Kawashima T."/>
            <person name="Yamamoto Y."/>
            <person name="Aramaki H."/>
            <person name="Nunoshiba T."/>
            <person name="Kawamoto T."/>
            <person name="Watanabe K."/>
            <person name="Yamazaki M."/>
            <person name="Kanehori K."/>
            <person name="Amano N."/>
            <person name="Ohya Y."/>
            <person name="Makino K."/>
            <person name="Suzuki M."/>
        </authorList>
    </citation>
    <scope>NUCLEOTIDE SEQUENCE [LARGE SCALE GENOMIC DNA]</scope>
    <source>
        <strain evidence="2">ATCC 51530 / DSM 4299 / JCM 9571 / NBRC 15438 / GSS1</strain>
    </source>
</reference>
<evidence type="ECO:0008006" key="3">
    <source>
        <dbReference type="Google" id="ProtNLM"/>
    </source>
</evidence>
<dbReference type="EMBL" id="BA000011">
    <property type="protein sequence ID" value="BAB59413.1"/>
    <property type="molecule type" value="Genomic_DNA"/>
</dbReference>
<dbReference type="HOGENOM" id="CLU_074702_1_0_2"/>
<keyword evidence="2" id="KW-1185">Reference proteome</keyword>
<dbReference type="PhylomeDB" id="Q97C34"/>
<dbReference type="Pfam" id="PF06325">
    <property type="entry name" value="PrmA"/>
    <property type="match status" value="1"/>
</dbReference>
<dbReference type="STRING" id="273116.gene:9381044"/>
<dbReference type="AlphaFoldDB" id="Q97C34"/>
<dbReference type="SUPFAM" id="SSF53335">
    <property type="entry name" value="S-adenosyl-L-methionine-dependent methyltransferases"/>
    <property type="match status" value="1"/>
</dbReference>
<dbReference type="InterPro" id="IPR051720">
    <property type="entry name" value="rRNA_MeTrfase/Polyamine_Synth"/>
</dbReference>
<dbReference type="PANTHER" id="PTHR23290:SF0">
    <property type="entry name" value="RRNA N6-ADENOSINE-METHYLTRANSFERASE METTL5"/>
    <property type="match status" value="1"/>
</dbReference>
<accession>Q97C34</accession>
<dbReference type="Proteomes" id="UP000001017">
    <property type="component" value="Chromosome"/>
</dbReference>
<dbReference type="PANTHER" id="PTHR23290">
    <property type="entry name" value="RRNA N6-ADENOSINE-METHYLTRANSFERASE METTL5"/>
    <property type="match status" value="1"/>
</dbReference>
<dbReference type="CDD" id="cd02440">
    <property type="entry name" value="AdoMet_MTases"/>
    <property type="match status" value="1"/>
</dbReference>
<protein>
    <recommendedName>
        <fullName evidence="3">Methyltransferase small domain-containing protein</fullName>
    </recommendedName>
</protein>
<proteinExistence type="predicted"/>
<dbReference type="eggNOG" id="arCOG00910">
    <property type="taxonomic scope" value="Archaea"/>
</dbReference>
<evidence type="ECO:0000313" key="1">
    <source>
        <dbReference type="EMBL" id="BAB59413.1"/>
    </source>
</evidence>
<name>Q97C34_THEVO</name>
<reference evidence="1 2" key="2">
    <citation type="journal article" date="2000" name="Proc. Natl. Acad. Sci. U.S.A.">
        <title>Archaeal adaptation to higher temperatures revealed by genomic sequence of Thermoplasma volcanium.</title>
        <authorList>
            <person name="Kawashima T."/>
            <person name="Amano N."/>
            <person name="Koike H."/>
            <person name="Makino S."/>
            <person name="Higuchi S."/>
            <person name="Kawashima-Ohya Y."/>
            <person name="Watanabe K."/>
            <person name="Yamazaki M."/>
            <person name="Kanehori K."/>
            <person name="Kawamoto T."/>
            <person name="Nunoshiba T."/>
            <person name="Yamamoto Y."/>
            <person name="Aramaki H."/>
            <person name="Makino K."/>
            <person name="Suzuki M."/>
        </authorList>
    </citation>
    <scope>NUCLEOTIDE SEQUENCE [LARGE SCALE GENOMIC DNA]</scope>
    <source>
        <strain evidence="2">ATCC 51530 / DSM 4299 / JCM 9571 / NBRC 15438 / GSS1</strain>
    </source>
</reference>
<dbReference type="GeneID" id="1440786"/>
<dbReference type="Gene3D" id="3.40.50.150">
    <property type="entry name" value="Vaccinia Virus protein VP39"/>
    <property type="match status" value="1"/>
</dbReference>
<dbReference type="GO" id="GO:0016740">
    <property type="term" value="F:transferase activity"/>
    <property type="evidence" value="ECO:0007669"/>
    <property type="project" value="TreeGrafter"/>
</dbReference>
<dbReference type="OrthoDB" id="31271at2157"/>
<dbReference type="PaxDb" id="273116-14324485"/>
<gene>
    <name evidence="1" type="ORF">TVG0282227</name>
</gene>
<sequence>MGIKSALEIQLQKLKQPEHYANYLEQYMTDASSAAYFLVEILEDGNIKGRTVVDAGTGNGILACGAYYLGAATVLGFDIDVSMVEIAKQNCNNVKFEVRNVKDISGKFDTWIMNPPFGSVMKHADRPFIEKAFETSKFIYSIGNAKAESFLSREFSARGDIFREEHIDLSVPRIYEHHKKDWTRIPAVIFGVKNYSF</sequence>
<dbReference type="RefSeq" id="WP_010916528.1">
    <property type="nucleotide sequence ID" value="NC_002689.2"/>
</dbReference>